<sequence>MRRRPGSGGLELTGDQSVVGGVSLATDPGGIVLGFDQHQNPVTLQLFRAEPTRVLLIDRGWVERLLMLRALAIGARVVVHTPDEPLWAGFGESVTGRTDLFHAAPPYQKVELPGTVAAPVLFVAERHPLSVPDLGPWQALLTVAGWFGEYVAQSLFEADVVILRRLTERQLAAAATLMRLDAMQAATLQATPPDGLVVYEAGSWQYLRLATTQIEQQLFGAPQ</sequence>
<dbReference type="Proteomes" id="UP001501470">
    <property type="component" value="Unassembled WGS sequence"/>
</dbReference>
<dbReference type="RefSeq" id="WP_344504178.1">
    <property type="nucleotide sequence ID" value="NZ_BAAAQD010000009.1"/>
</dbReference>
<keyword evidence="2" id="KW-1185">Reference proteome</keyword>
<evidence type="ECO:0000313" key="2">
    <source>
        <dbReference type="Proteomes" id="UP001501470"/>
    </source>
</evidence>
<proteinExistence type="predicted"/>
<accession>A0ABP4LL63</accession>
<dbReference type="EMBL" id="BAAAQD010000009">
    <property type="protein sequence ID" value="GAA1524798.1"/>
    <property type="molecule type" value="Genomic_DNA"/>
</dbReference>
<evidence type="ECO:0000313" key="1">
    <source>
        <dbReference type="EMBL" id="GAA1524798.1"/>
    </source>
</evidence>
<name>A0ABP4LL63_9ACTN</name>
<organism evidence="1 2">
    <name type="scientific">Dactylosporangium maewongense</name>
    <dbReference type="NCBI Taxonomy" id="634393"/>
    <lineage>
        <taxon>Bacteria</taxon>
        <taxon>Bacillati</taxon>
        <taxon>Actinomycetota</taxon>
        <taxon>Actinomycetes</taxon>
        <taxon>Micromonosporales</taxon>
        <taxon>Micromonosporaceae</taxon>
        <taxon>Dactylosporangium</taxon>
    </lineage>
</organism>
<comment type="caution">
    <text evidence="1">The sequence shown here is derived from an EMBL/GenBank/DDBJ whole genome shotgun (WGS) entry which is preliminary data.</text>
</comment>
<protein>
    <submittedName>
        <fullName evidence="1">Uncharacterized protein</fullName>
    </submittedName>
</protein>
<gene>
    <name evidence="1" type="ORF">GCM10009827_046810</name>
</gene>
<reference evidence="2" key="1">
    <citation type="journal article" date="2019" name="Int. J. Syst. Evol. Microbiol.">
        <title>The Global Catalogue of Microorganisms (GCM) 10K type strain sequencing project: providing services to taxonomists for standard genome sequencing and annotation.</title>
        <authorList>
            <consortium name="The Broad Institute Genomics Platform"/>
            <consortium name="The Broad Institute Genome Sequencing Center for Infectious Disease"/>
            <person name="Wu L."/>
            <person name="Ma J."/>
        </authorList>
    </citation>
    <scope>NUCLEOTIDE SEQUENCE [LARGE SCALE GENOMIC DNA]</scope>
    <source>
        <strain evidence="2">JCM 15933</strain>
    </source>
</reference>